<feature type="region of interest" description="Disordered" evidence="1">
    <location>
        <begin position="508"/>
        <end position="547"/>
    </location>
</feature>
<reference evidence="3 4" key="1">
    <citation type="submission" date="2024-04" db="EMBL/GenBank/DDBJ databases">
        <title>Phyllosticta paracitricarpa is synonymous to the EU quarantine fungus P. citricarpa based on phylogenomic analyses.</title>
        <authorList>
            <consortium name="Lawrence Berkeley National Laboratory"/>
            <person name="Van ingen-buijs V.A."/>
            <person name="Van westerhoven A.C."/>
            <person name="Haridas S."/>
            <person name="Skiadas P."/>
            <person name="Martin F."/>
            <person name="Groenewald J.Z."/>
            <person name="Crous P.W."/>
            <person name="Seidl M.F."/>
        </authorList>
    </citation>
    <scope>NUCLEOTIDE SEQUENCE [LARGE SCALE GENOMIC DNA]</scope>
    <source>
        <strain evidence="3 4">CPC 17464</strain>
    </source>
</reference>
<feature type="domain" description="DUF7924" evidence="2">
    <location>
        <begin position="285"/>
        <end position="501"/>
    </location>
</feature>
<sequence length="547" mass="61745">MPRTLTSPSHPRPEASRGHQTASPRRSARLRNSTSSQSLETSIAPFRDQNTSEARPLDPAQNTGRKRKRYEDAEHAAENSPSPPSNQQASGQKRRSIKDEGQTVECSSPPPIERGTAQKRTRSEEDDAYPSPHRHKLETRQSPTPVPATIDAPRCFPTDSRQEEQEETNPVDYWRKHLVWPSNFFESDGPSIMSSVSRSSSTRKKDRRNYSKEIWNLDISDPGSDSPETRARLLKDDPVQMFFIKHSRAPVGGLPDEAEKLVQQLKTQEQSVPSFFDERVLELVGRKTKGKNEAKVVQDVGPFVVPHVDHLNYLDYNSLEHLTESVDDVWSHCIPILASNCPKPDYTAGFYWSRFNDNQLGAIARLGPTRECSFSRGCEEQYFPFFTCEAKGTSGDISEARNQSLETALIASRGLIELFQRASLEDKLQRQILCFSAVYDNTTVEIYAHLAHDVREKSPTFYRHQVASFNFPSDRWASYKLVKNIYKIWAPMHGDLICEALDALAKIPGSMAPPSEPPDRSGRSRSRKDLTSDKSPNPHPKKPKTSG</sequence>
<protein>
    <recommendedName>
        <fullName evidence="2">DUF7924 domain-containing protein</fullName>
    </recommendedName>
</protein>
<dbReference type="RefSeq" id="XP_066656629.1">
    <property type="nucleotide sequence ID" value="XM_066795025.1"/>
</dbReference>
<evidence type="ECO:0000259" key="2">
    <source>
        <dbReference type="Pfam" id="PF25545"/>
    </source>
</evidence>
<feature type="region of interest" description="Disordered" evidence="1">
    <location>
        <begin position="1"/>
        <end position="170"/>
    </location>
</feature>
<proteinExistence type="predicted"/>
<dbReference type="InterPro" id="IPR057684">
    <property type="entry name" value="DUF7924"/>
</dbReference>
<dbReference type="PANTHER" id="PTHR42470:SF2">
    <property type="match status" value="1"/>
</dbReference>
<evidence type="ECO:0000256" key="1">
    <source>
        <dbReference type="SAM" id="MobiDB-lite"/>
    </source>
</evidence>
<name>A0ABR1LXJ5_9PEZI</name>
<comment type="caution">
    <text evidence="3">The sequence shown here is derived from an EMBL/GenBank/DDBJ whole genome shotgun (WGS) entry which is preliminary data.</text>
</comment>
<dbReference type="GeneID" id="92027931"/>
<evidence type="ECO:0000313" key="4">
    <source>
        <dbReference type="Proteomes" id="UP001360953"/>
    </source>
</evidence>
<gene>
    <name evidence="3" type="ORF">J3D65DRAFT_277225</name>
</gene>
<feature type="compositionally biased region" description="Polar residues" evidence="1">
    <location>
        <begin position="18"/>
        <end position="41"/>
    </location>
</feature>
<feature type="compositionally biased region" description="Basic and acidic residues" evidence="1">
    <location>
        <begin position="517"/>
        <end position="532"/>
    </location>
</feature>
<dbReference type="Proteomes" id="UP001360953">
    <property type="component" value="Unassembled WGS sequence"/>
</dbReference>
<keyword evidence="4" id="KW-1185">Reference proteome</keyword>
<evidence type="ECO:0000313" key="3">
    <source>
        <dbReference type="EMBL" id="KAK7539358.1"/>
    </source>
</evidence>
<dbReference type="EMBL" id="JBBPEH010000004">
    <property type="protein sequence ID" value="KAK7539358.1"/>
    <property type="molecule type" value="Genomic_DNA"/>
</dbReference>
<dbReference type="PANTHER" id="PTHR42470">
    <property type="entry name" value="VAST DOMAIN-CONTAINING PROTEIN"/>
    <property type="match status" value="1"/>
</dbReference>
<accession>A0ABR1LXJ5</accession>
<dbReference type="Pfam" id="PF25545">
    <property type="entry name" value="DUF7924"/>
    <property type="match status" value="1"/>
</dbReference>
<organism evidence="3 4">
    <name type="scientific">Phyllosticta citribraziliensis</name>
    <dbReference type="NCBI Taxonomy" id="989973"/>
    <lineage>
        <taxon>Eukaryota</taxon>
        <taxon>Fungi</taxon>
        <taxon>Dikarya</taxon>
        <taxon>Ascomycota</taxon>
        <taxon>Pezizomycotina</taxon>
        <taxon>Dothideomycetes</taxon>
        <taxon>Dothideomycetes incertae sedis</taxon>
        <taxon>Botryosphaeriales</taxon>
        <taxon>Phyllostictaceae</taxon>
        <taxon>Phyllosticta</taxon>
    </lineage>
</organism>